<dbReference type="InterPro" id="IPR013216">
    <property type="entry name" value="Methyltransf_11"/>
</dbReference>
<dbReference type="AlphaFoldDB" id="R8BL47"/>
<dbReference type="GeneID" id="19324821"/>
<sequence>MISTARSLGGLTSTSEPIRFEVSSAEELGSRLSPPIADGSIDIITAATAAHWFDMDGFWPRAAEVLKPGGTVACWTGSTMRVHPSVPNAADIQVAVDKMFFDHLEAYTVAGNRIGRDLYANLPLPWTINKPVPEFDESTFFRKEWNKGGDLPEGEEFFMGDRTVDLDQLEKALSTASPVTRWREAHPEAVGTEQDILRLLRRQIEKLLREAGVDPGTEIVKGGFAGVLLMIKKQA</sequence>
<dbReference type="Proteomes" id="UP000014074">
    <property type="component" value="Unassembled WGS sequence"/>
</dbReference>
<dbReference type="EMBL" id="KB933107">
    <property type="protein sequence ID" value="EOO00131.1"/>
    <property type="molecule type" value="Genomic_DNA"/>
</dbReference>
<dbReference type="GO" id="GO:0008757">
    <property type="term" value="F:S-adenosylmethionine-dependent methyltransferase activity"/>
    <property type="evidence" value="ECO:0007669"/>
    <property type="project" value="InterPro"/>
</dbReference>
<dbReference type="InterPro" id="IPR029063">
    <property type="entry name" value="SAM-dependent_MTases_sf"/>
</dbReference>
<dbReference type="KEGG" id="tmn:UCRPA7_4376"/>
<dbReference type="OrthoDB" id="10027013at2759"/>
<organism evidence="2 3">
    <name type="scientific">Phaeoacremonium minimum (strain UCR-PA7)</name>
    <name type="common">Esca disease fungus</name>
    <name type="synonym">Togninia minima</name>
    <dbReference type="NCBI Taxonomy" id="1286976"/>
    <lineage>
        <taxon>Eukaryota</taxon>
        <taxon>Fungi</taxon>
        <taxon>Dikarya</taxon>
        <taxon>Ascomycota</taxon>
        <taxon>Pezizomycotina</taxon>
        <taxon>Sordariomycetes</taxon>
        <taxon>Sordariomycetidae</taxon>
        <taxon>Togniniales</taxon>
        <taxon>Togniniaceae</taxon>
        <taxon>Phaeoacremonium</taxon>
    </lineage>
</organism>
<dbReference type="PANTHER" id="PTHR44942:SF10">
    <property type="entry name" value="METHYLTRANSFERASE TYPE 11 DOMAIN-CONTAINING PROTEIN"/>
    <property type="match status" value="1"/>
</dbReference>
<dbReference type="eggNOG" id="KOG3010">
    <property type="taxonomic scope" value="Eukaryota"/>
</dbReference>
<dbReference type="Pfam" id="PF08241">
    <property type="entry name" value="Methyltransf_11"/>
    <property type="match status" value="1"/>
</dbReference>
<evidence type="ECO:0000313" key="2">
    <source>
        <dbReference type="EMBL" id="EOO00131.1"/>
    </source>
</evidence>
<accession>R8BL47</accession>
<dbReference type="SUPFAM" id="SSF53335">
    <property type="entry name" value="S-adenosyl-L-methionine-dependent methyltransferases"/>
    <property type="match status" value="1"/>
</dbReference>
<protein>
    <submittedName>
        <fullName evidence="2">Putative methyltransferase domain-containing protein</fullName>
    </submittedName>
</protein>
<evidence type="ECO:0000313" key="3">
    <source>
        <dbReference type="Proteomes" id="UP000014074"/>
    </source>
</evidence>
<dbReference type="PANTHER" id="PTHR44942">
    <property type="entry name" value="METHYLTRANSF_11 DOMAIN-CONTAINING PROTEIN"/>
    <property type="match status" value="1"/>
</dbReference>
<dbReference type="InterPro" id="IPR051052">
    <property type="entry name" value="Diverse_substrate_MTase"/>
</dbReference>
<proteinExistence type="predicted"/>
<dbReference type="Gene3D" id="3.40.50.150">
    <property type="entry name" value="Vaccinia Virus protein VP39"/>
    <property type="match status" value="1"/>
</dbReference>
<dbReference type="CDD" id="cd02440">
    <property type="entry name" value="AdoMet_MTases"/>
    <property type="match status" value="1"/>
</dbReference>
<gene>
    <name evidence="2" type="ORF">UCRPA7_4376</name>
</gene>
<dbReference type="RefSeq" id="XP_007915145.1">
    <property type="nucleotide sequence ID" value="XM_007916954.1"/>
</dbReference>
<reference evidence="3" key="1">
    <citation type="journal article" date="2013" name="Genome Announc.">
        <title>Draft genome sequence of the ascomycete Phaeoacremonium aleophilum strain UCR-PA7, a causal agent of the esca disease complex in grapevines.</title>
        <authorList>
            <person name="Blanco-Ulate B."/>
            <person name="Rolshausen P."/>
            <person name="Cantu D."/>
        </authorList>
    </citation>
    <scope>NUCLEOTIDE SEQUENCE [LARGE SCALE GENOMIC DNA]</scope>
    <source>
        <strain evidence="3">UCR-PA7</strain>
    </source>
</reference>
<keyword evidence="2" id="KW-0489">Methyltransferase</keyword>
<dbReference type="GO" id="GO:0032259">
    <property type="term" value="P:methylation"/>
    <property type="evidence" value="ECO:0007669"/>
    <property type="project" value="UniProtKB-KW"/>
</dbReference>
<name>R8BL47_PHAM7</name>
<feature type="domain" description="Methyltransferase type 11" evidence="1">
    <location>
        <begin position="18"/>
        <end position="74"/>
    </location>
</feature>
<evidence type="ECO:0000259" key="1">
    <source>
        <dbReference type="Pfam" id="PF08241"/>
    </source>
</evidence>
<keyword evidence="2" id="KW-0808">Transferase</keyword>
<dbReference type="HOGENOM" id="CLU_049344_1_0_1"/>
<keyword evidence="3" id="KW-1185">Reference proteome</keyword>